<feature type="signal peptide" evidence="2">
    <location>
        <begin position="1"/>
        <end position="15"/>
    </location>
</feature>
<dbReference type="EMBL" id="JAKOGI010000356">
    <property type="protein sequence ID" value="KAJ8436219.1"/>
    <property type="molecule type" value="Genomic_DNA"/>
</dbReference>
<sequence length="287" mass="32479">MTELLTLFLSRPCWALDTVAVIEAVRLMNTLDSLSDTVFVLHHDLLSDTSCFFLLSFSNTVVYFEELKCAGVQVTKQIFMALINAYAASGQFEKAKRVVLDKAVPVKYLNEIKSTLVSTLASHGRISDALDIYMEIKHSGSCLEPKAIISLIEHLQFEGELGILLQLLEELNDPYYWVDGCNRVILSSVDLLKKLAERFQDDEMAREVVFDEVFSHIADMDPADLQFGMNFLKAIKKNLKLHPSRKCLDFLLSACVNAKDICSSQLVWKEYEAAGLPYNILSYLRYV</sequence>
<accession>A0A9Q1K3P6</accession>
<evidence type="ECO:0000313" key="4">
    <source>
        <dbReference type="Proteomes" id="UP001153076"/>
    </source>
</evidence>
<evidence type="ECO:0000256" key="1">
    <source>
        <dbReference type="ARBA" id="ARBA00022737"/>
    </source>
</evidence>
<reference evidence="3" key="1">
    <citation type="submission" date="2022-04" db="EMBL/GenBank/DDBJ databases">
        <title>Carnegiea gigantea Genome sequencing and assembly v2.</title>
        <authorList>
            <person name="Copetti D."/>
            <person name="Sanderson M.J."/>
            <person name="Burquez A."/>
            <person name="Wojciechowski M.F."/>
        </authorList>
    </citation>
    <scope>NUCLEOTIDE SEQUENCE</scope>
    <source>
        <strain evidence="3">SGP5-SGP5p</strain>
        <tissue evidence="3">Aerial part</tissue>
    </source>
</reference>
<proteinExistence type="predicted"/>
<protein>
    <recommendedName>
        <fullName evidence="5">Pentatricopeptide repeat-containing protein</fullName>
    </recommendedName>
</protein>
<dbReference type="InterPro" id="IPR002885">
    <property type="entry name" value="PPR_rpt"/>
</dbReference>
<gene>
    <name evidence="3" type="ORF">Cgig2_006906</name>
</gene>
<evidence type="ECO:0000256" key="2">
    <source>
        <dbReference type="SAM" id="SignalP"/>
    </source>
</evidence>
<keyword evidence="4" id="KW-1185">Reference proteome</keyword>
<dbReference type="Proteomes" id="UP001153076">
    <property type="component" value="Unassembled WGS sequence"/>
</dbReference>
<dbReference type="InterPro" id="IPR011990">
    <property type="entry name" value="TPR-like_helical_dom_sf"/>
</dbReference>
<dbReference type="PANTHER" id="PTHR47262:SF1">
    <property type="entry name" value="OS02G0132600 PROTEIN"/>
    <property type="match status" value="1"/>
</dbReference>
<evidence type="ECO:0000313" key="3">
    <source>
        <dbReference type="EMBL" id="KAJ8436219.1"/>
    </source>
</evidence>
<dbReference type="Pfam" id="PF01535">
    <property type="entry name" value="PPR"/>
    <property type="match status" value="2"/>
</dbReference>
<organism evidence="3 4">
    <name type="scientific">Carnegiea gigantea</name>
    <dbReference type="NCBI Taxonomy" id="171969"/>
    <lineage>
        <taxon>Eukaryota</taxon>
        <taxon>Viridiplantae</taxon>
        <taxon>Streptophyta</taxon>
        <taxon>Embryophyta</taxon>
        <taxon>Tracheophyta</taxon>
        <taxon>Spermatophyta</taxon>
        <taxon>Magnoliopsida</taxon>
        <taxon>eudicotyledons</taxon>
        <taxon>Gunneridae</taxon>
        <taxon>Pentapetalae</taxon>
        <taxon>Caryophyllales</taxon>
        <taxon>Cactineae</taxon>
        <taxon>Cactaceae</taxon>
        <taxon>Cactoideae</taxon>
        <taxon>Echinocereeae</taxon>
        <taxon>Carnegiea</taxon>
    </lineage>
</organism>
<dbReference type="OrthoDB" id="767661at2759"/>
<feature type="chain" id="PRO_5040287179" description="Pentatricopeptide repeat-containing protein" evidence="2">
    <location>
        <begin position="16"/>
        <end position="287"/>
    </location>
</feature>
<dbReference type="Gene3D" id="1.25.40.10">
    <property type="entry name" value="Tetratricopeptide repeat domain"/>
    <property type="match status" value="1"/>
</dbReference>
<comment type="caution">
    <text evidence="3">The sequence shown here is derived from an EMBL/GenBank/DDBJ whole genome shotgun (WGS) entry which is preliminary data.</text>
</comment>
<keyword evidence="2" id="KW-0732">Signal</keyword>
<keyword evidence="1" id="KW-0677">Repeat</keyword>
<name>A0A9Q1K3P6_9CARY</name>
<dbReference type="AlphaFoldDB" id="A0A9Q1K3P6"/>
<dbReference type="PANTHER" id="PTHR47262">
    <property type="entry name" value="OS02G0132600 PROTEIN"/>
    <property type="match status" value="1"/>
</dbReference>
<evidence type="ECO:0008006" key="5">
    <source>
        <dbReference type="Google" id="ProtNLM"/>
    </source>
</evidence>